<dbReference type="STRING" id="1280514.AXFE_27110"/>
<keyword evidence="3" id="KW-1185">Reference proteome</keyword>
<dbReference type="AlphaFoldDB" id="A0A0D8HEY5"/>
<dbReference type="SUPFAM" id="SSF55729">
    <property type="entry name" value="Acyl-CoA N-acyltransferases (Nat)"/>
    <property type="match status" value="1"/>
</dbReference>
<comment type="caution">
    <text evidence="2">The sequence shown here is derived from an EMBL/GenBank/DDBJ whole genome shotgun (WGS) entry which is preliminary data.</text>
</comment>
<sequence length="232" mass="25229">MISQAQGIARLTAHLQEFLGAWPPSAEGIEVIGSPMRALPGWDGTVAKYVGVVQGNGAGVLSVPPSQLERFKDALNIAVERHGAPDAIKHLPEYLELGDITYFSGIFRFTYSPIEFPSSGRWFDYLDPIVPTWLKPFKSEVLLALDEDGDYIAGVGVKHHGNYGREISVVTEERAQGRGLAKALVSQCARKIIDDGYVPTYLHSPLNLASSAVARAVGFNDLGWRIIGLRAV</sequence>
<dbReference type="Pfam" id="PF00583">
    <property type="entry name" value="Acetyltransf_1"/>
    <property type="match status" value="1"/>
</dbReference>
<dbReference type="EMBL" id="JXYS01000083">
    <property type="protein sequence ID" value="KJF16429.1"/>
    <property type="molecule type" value="Genomic_DNA"/>
</dbReference>
<feature type="domain" description="N-acetyltransferase" evidence="1">
    <location>
        <begin position="89"/>
        <end position="232"/>
    </location>
</feature>
<dbReference type="InterPro" id="IPR016181">
    <property type="entry name" value="Acyl_CoA_acyltransferase"/>
</dbReference>
<dbReference type="GO" id="GO:0016747">
    <property type="term" value="F:acyltransferase activity, transferring groups other than amino-acyl groups"/>
    <property type="evidence" value="ECO:0007669"/>
    <property type="project" value="InterPro"/>
</dbReference>
<dbReference type="Gene3D" id="3.40.630.30">
    <property type="match status" value="1"/>
</dbReference>
<protein>
    <submittedName>
        <fullName evidence="2">FR47-like protein</fullName>
    </submittedName>
</protein>
<evidence type="ECO:0000313" key="3">
    <source>
        <dbReference type="Proteomes" id="UP000032360"/>
    </source>
</evidence>
<organism evidence="2 3">
    <name type="scientific">Acidithrix ferrooxidans</name>
    <dbReference type="NCBI Taxonomy" id="1280514"/>
    <lineage>
        <taxon>Bacteria</taxon>
        <taxon>Bacillati</taxon>
        <taxon>Actinomycetota</taxon>
        <taxon>Acidimicrobiia</taxon>
        <taxon>Acidimicrobiales</taxon>
        <taxon>Acidimicrobiaceae</taxon>
        <taxon>Acidithrix</taxon>
    </lineage>
</organism>
<dbReference type="RefSeq" id="WP_052606409.1">
    <property type="nucleotide sequence ID" value="NZ_JXYS01000083.1"/>
</dbReference>
<evidence type="ECO:0000259" key="1">
    <source>
        <dbReference type="PROSITE" id="PS51186"/>
    </source>
</evidence>
<proteinExistence type="predicted"/>
<dbReference type="OrthoDB" id="3520350at2"/>
<dbReference type="PROSITE" id="PS51186">
    <property type="entry name" value="GNAT"/>
    <property type="match status" value="1"/>
</dbReference>
<reference evidence="2 3" key="1">
    <citation type="submission" date="2015-01" db="EMBL/GenBank/DDBJ databases">
        <title>Draft genome of the acidophilic iron oxidizer Acidithrix ferrooxidans strain Py-F3.</title>
        <authorList>
            <person name="Poehlein A."/>
            <person name="Eisen S."/>
            <person name="Schloemann M."/>
            <person name="Johnson B.D."/>
            <person name="Daniel R."/>
            <person name="Muehling M."/>
        </authorList>
    </citation>
    <scope>NUCLEOTIDE SEQUENCE [LARGE SCALE GENOMIC DNA]</scope>
    <source>
        <strain evidence="2 3">Py-F3</strain>
    </source>
</reference>
<evidence type="ECO:0000313" key="2">
    <source>
        <dbReference type="EMBL" id="KJF16429.1"/>
    </source>
</evidence>
<dbReference type="InterPro" id="IPR000182">
    <property type="entry name" value="GNAT_dom"/>
</dbReference>
<dbReference type="Proteomes" id="UP000032360">
    <property type="component" value="Unassembled WGS sequence"/>
</dbReference>
<gene>
    <name evidence="2" type="ORF">AXFE_27110</name>
</gene>
<accession>A0A0D8HEY5</accession>
<name>A0A0D8HEY5_9ACTN</name>